<dbReference type="EMBL" id="JAFLQW010000226">
    <property type="protein sequence ID" value="MBO0349094.1"/>
    <property type="molecule type" value="Genomic_DNA"/>
</dbReference>
<proteinExistence type="predicted"/>
<dbReference type="Proteomes" id="UP000664844">
    <property type="component" value="Unassembled WGS sequence"/>
</dbReference>
<name>A0ABS3FPP8_9CYAN</name>
<organism evidence="1 2">
    <name type="scientific">Phormidium pseudopriestleyi FRX01</name>
    <dbReference type="NCBI Taxonomy" id="1759528"/>
    <lineage>
        <taxon>Bacteria</taxon>
        <taxon>Bacillati</taxon>
        <taxon>Cyanobacteriota</taxon>
        <taxon>Cyanophyceae</taxon>
        <taxon>Oscillatoriophycideae</taxon>
        <taxon>Oscillatoriales</taxon>
        <taxon>Oscillatoriaceae</taxon>
        <taxon>Phormidium</taxon>
    </lineage>
</organism>
<evidence type="ECO:0000313" key="1">
    <source>
        <dbReference type="EMBL" id="MBO0349094.1"/>
    </source>
</evidence>
<comment type="caution">
    <text evidence="1">The sequence shown here is derived from an EMBL/GenBank/DDBJ whole genome shotgun (WGS) entry which is preliminary data.</text>
</comment>
<sequence>YGQFLNEIGRSPHHSCLLLLSWEQPTEIAILETENSHCKTLHLKGLDGSSTTELLTNRKLKDRERWIELIQRYSGNPLWLNIISATISDLFNGSVSKFLSYSSLFLGDIESLLDEHYLRLSETEKLVMIGLANQPGITEVCPNIENLSDSDYLKAVQSLKKRSLLEIEIENSNSILRLNPAIQEYFKNKNHH</sequence>
<feature type="non-terminal residue" evidence="1">
    <location>
        <position position="1"/>
    </location>
</feature>
<reference evidence="1 2" key="1">
    <citation type="submission" date="2021-03" db="EMBL/GenBank/DDBJ databases">
        <title>Metabolic Capacity of the Antarctic Cyanobacterium Phormidium pseudopriestleyi that Sustains Oxygenic Photosynthesis in the Presence of Hydrogen Sulfide.</title>
        <authorList>
            <person name="Lumian J.E."/>
            <person name="Jungblut A.D."/>
            <person name="Dillon M.L."/>
            <person name="Hawes I."/>
            <person name="Doran P.T."/>
            <person name="Mackey T.J."/>
            <person name="Dick G.J."/>
            <person name="Grettenberger C.L."/>
            <person name="Sumner D.Y."/>
        </authorList>
    </citation>
    <scope>NUCLEOTIDE SEQUENCE [LARGE SCALE GENOMIC DNA]</scope>
    <source>
        <strain evidence="1 2">FRX01</strain>
    </source>
</reference>
<protein>
    <submittedName>
        <fullName evidence="1">AAA family ATPase</fullName>
    </submittedName>
</protein>
<gene>
    <name evidence="1" type="ORF">J0895_08255</name>
</gene>
<evidence type="ECO:0000313" key="2">
    <source>
        <dbReference type="Proteomes" id="UP000664844"/>
    </source>
</evidence>
<accession>A0ABS3FPP8</accession>
<keyword evidence="2" id="KW-1185">Reference proteome</keyword>